<protein>
    <submittedName>
        <fullName evidence="2">Uncharacterized protein</fullName>
    </submittedName>
</protein>
<proteinExistence type="predicted"/>
<name>A0ABS1DDU6_9PROT</name>
<organism evidence="2 3">
    <name type="scientific">Rhodovibrio sodomensis</name>
    <dbReference type="NCBI Taxonomy" id="1088"/>
    <lineage>
        <taxon>Bacteria</taxon>
        <taxon>Pseudomonadati</taxon>
        <taxon>Pseudomonadota</taxon>
        <taxon>Alphaproteobacteria</taxon>
        <taxon>Rhodospirillales</taxon>
        <taxon>Rhodovibrionaceae</taxon>
        <taxon>Rhodovibrio</taxon>
    </lineage>
</organism>
<dbReference type="EMBL" id="NRRL01000011">
    <property type="protein sequence ID" value="MBK1667758.1"/>
    <property type="molecule type" value="Genomic_DNA"/>
</dbReference>
<dbReference type="Proteomes" id="UP001296873">
    <property type="component" value="Unassembled WGS sequence"/>
</dbReference>
<accession>A0ABS1DDU6</accession>
<gene>
    <name evidence="2" type="ORF">CKO28_06890</name>
</gene>
<reference evidence="2 3" key="1">
    <citation type="journal article" date="2020" name="Microorganisms">
        <title>Osmotic Adaptation and Compatible Solute Biosynthesis of Phototrophic Bacteria as Revealed from Genome Analyses.</title>
        <authorList>
            <person name="Imhoff J.F."/>
            <person name="Rahn T."/>
            <person name="Kunzel S."/>
            <person name="Keller A."/>
            <person name="Neulinger S.C."/>
        </authorList>
    </citation>
    <scope>NUCLEOTIDE SEQUENCE [LARGE SCALE GENOMIC DNA]</scope>
    <source>
        <strain evidence="2 3">DSM 9895</strain>
    </source>
</reference>
<evidence type="ECO:0000313" key="3">
    <source>
        <dbReference type="Proteomes" id="UP001296873"/>
    </source>
</evidence>
<feature type="region of interest" description="Disordered" evidence="1">
    <location>
        <begin position="210"/>
        <end position="229"/>
    </location>
</feature>
<comment type="caution">
    <text evidence="2">The sequence shown here is derived from an EMBL/GenBank/DDBJ whole genome shotgun (WGS) entry which is preliminary data.</text>
</comment>
<evidence type="ECO:0000313" key="2">
    <source>
        <dbReference type="EMBL" id="MBK1667758.1"/>
    </source>
</evidence>
<dbReference type="RefSeq" id="WP_200339919.1">
    <property type="nucleotide sequence ID" value="NZ_NRRL01000011.1"/>
</dbReference>
<evidence type="ECO:0000256" key="1">
    <source>
        <dbReference type="SAM" id="MobiDB-lite"/>
    </source>
</evidence>
<keyword evidence="3" id="KW-1185">Reference proteome</keyword>
<sequence length="416" mass="45410">MSPRDVRSGPIAIDADRPDAAEPLHRLGNLVVQAGGRVRPGTSFRVRGGALTVHRREPDPQGAPLITVPVACLPPTGAFCFTVARGRFDVRARADGPAATPVQTRAVRALVDLYNALDKPRWWARQSPWLTLWNDPELLSHLVHGDRPFGRPAEVGLYRAGAWERLLVKSFLSARVFALRAAVRGPCVEVLLPLLDALDHHADAHRFQRTDRAGRPEQSAAMLTARQAQPVPDSDACRVTYNLLDGQQALLHYGFLDTSATFALSVPARLPLACGLTLVVVGSVGRYRDPLPAEREPLRPHLPRVLNAPPEILAVTRPPLPPGRAGATLHAVTEVLIEAKRPDWSVDRRSEAAGQAARALLDANRRYYARLADLLAAAHSRSGRGDVPGRCATLAALDSWMARMDRHVFDPRPNPL</sequence>